<dbReference type="EMBL" id="GBRH01232357">
    <property type="protein sequence ID" value="JAD65538.1"/>
    <property type="molecule type" value="Transcribed_RNA"/>
</dbReference>
<organism evidence="1">
    <name type="scientific">Arundo donax</name>
    <name type="common">Giant reed</name>
    <name type="synonym">Donax arundinaceus</name>
    <dbReference type="NCBI Taxonomy" id="35708"/>
    <lineage>
        <taxon>Eukaryota</taxon>
        <taxon>Viridiplantae</taxon>
        <taxon>Streptophyta</taxon>
        <taxon>Embryophyta</taxon>
        <taxon>Tracheophyta</taxon>
        <taxon>Spermatophyta</taxon>
        <taxon>Magnoliopsida</taxon>
        <taxon>Liliopsida</taxon>
        <taxon>Poales</taxon>
        <taxon>Poaceae</taxon>
        <taxon>PACMAD clade</taxon>
        <taxon>Arundinoideae</taxon>
        <taxon>Arundineae</taxon>
        <taxon>Arundo</taxon>
    </lineage>
</organism>
<reference evidence="1" key="2">
    <citation type="journal article" date="2015" name="Data Brief">
        <title>Shoot transcriptome of the giant reed, Arundo donax.</title>
        <authorList>
            <person name="Barrero R.A."/>
            <person name="Guerrero F.D."/>
            <person name="Moolhuijzen P."/>
            <person name="Goolsby J.A."/>
            <person name="Tidwell J."/>
            <person name="Bellgard S.E."/>
            <person name="Bellgard M.I."/>
        </authorList>
    </citation>
    <scope>NUCLEOTIDE SEQUENCE</scope>
    <source>
        <tissue evidence="1">Shoot tissue taken approximately 20 cm above the soil surface</tissue>
    </source>
</reference>
<evidence type="ECO:0000313" key="1">
    <source>
        <dbReference type="EMBL" id="JAD65538.1"/>
    </source>
</evidence>
<dbReference type="AlphaFoldDB" id="A0A0A9BTK7"/>
<proteinExistence type="predicted"/>
<reference evidence="1" key="1">
    <citation type="submission" date="2014-09" db="EMBL/GenBank/DDBJ databases">
        <authorList>
            <person name="Magalhaes I.L.F."/>
            <person name="Oliveira U."/>
            <person name="Santos F.R."/>
            <person name="Vidigal T.H.D.A."/>
            <person name="Brescovit A.D."/>
            <person name="Santos A.J."/>
        </authorList>
    </citation>
    <scope>NUCLEOTIDE SEQUENCE</scope>
    <source>
        <tissue evidence="1">Shoot tissue taken approximately 20 cm above the soil surface</tissue>
    </source>
</reference>
<sequence length="18" mass="2238">MARFVMYDVKLMYVQITE</sequence>
<name>A0A0A9BTK7_ARUDO</name>
<protein>
    <submittedName>
        <fullName evidence="1">Uncharacterized protein</fullName>
    </submittedName>
</protein>
<accession>A0A0A9BTK7</accession>